<dbReference type="InterPro" id="IPR036465">
    <property type="entry name" value="vWFA_dom_sf"/>
</dbReference>
<dbReference type="InterPro" id="IPR003325">
    <property type="entry name" value="TerD"/>
</dbReference>
<dbReference type="AlphaFoldDB" id="A0A8J6J793"/>
<evidence type="ECO:0000256" key="1">
    <source>
        <dbReference type="SAM" id="MobiDB-lite"/>
    </source>
</evidence>
<comment type="caution">
    <text evidence="4">The sequence shown here is derived from an EMBL/GenBank/DDBJ whole genome shotgun (WGS) entry which is preliminary data.</text>
</comment>
<dbReference type="PANTHER" id="PTHR32097">
    <property type="entry name" value="CAMP-BINDING PROTEIN 1-RELATED"/>
    <property type="match status" value="1"/>
</dbReference>
<name>A0A8J6J793_9FIRM</name>
<dbReference type="SUPFAM" id="SSF53300">
    <property type="entry name" value="vWA-like"/>
    <property type="match status" value="1"/>
</dbReference>
<keyword evidence="5" id="KW-1185">Reference proteome</keyword>
<organism evidence="4 5">
    <name type="scientific">Lawsonibacter faecis</name>
    <dbReference type="NCBI Taxonomy" id="2763052"/>
    <lineage>
        <taxon>Bacteria</taxon>
        <taxon>Bacillati</taxon>
        <taxon>Bacillota</taxon>
        <taxon>Clostridia</taxon>
        <taxon>Eubacteriales</taxon>
        <taxon>Oscillospiraceae</taxon>
        <taxon>Lawsonibacter</taxon>
    </lineage>
</organism>
<evidence type="ECO:0000259" key="3">
    <source>
        <dbReference type="Pfam" id="PF10138"/>
    </source>
</evidence>
<dbReference type="Proteomes" id="UP000607645">
    <property type="component" value="Unassembled WGS sequence"/>
</dbReference>
<evidence type="ECO:0000313" key="5">
    <source>
        <dbReference type="Proteomes" id="UP000607645"/>
    </source>
</evidence>
<reference evidence="4" key="1">
    <citation type="submission" date="2020-08" db="EMBL/GenBank/DDBJ databases">
        <title>Genome public.</title>
        <authorList>
            <person name="Liu C."/>
            <person name="Sun Q."/>
        </authorList>
    </citation>
    <scope>NUCLEOTIDE SEQUENCE</scope>
    <source>
        <strain evidence="4">NSJ-52</strain>
    </source>
</reference>
<feature type="compositionally biased region" description="Pro residues" evidence="1">
    <location>
        <begin position="175"/>
        <end position="193"/>
    </location>
</feature>
<dbReference type="InterPro" id="IPR051324">
    <property type="entry name" value="Stress/Tellurium_Resist"/>
</dbReference>
<dbReference type="EMBL" id="JACOPQ010000007">
    <property type="protein sequence ID" value="MBC5737362.1"/>
    <property type="molecule type" value="Genomic_DNA"/>
</dbReference>
<dbReference type="Pfam" id="PF10138">
    <property type="entry name" value="vWA-TerF-like"/>
    <property type="match status" value="1"/>
</dbReference>
<dbReference type="Pfam" id="PF02342">
    <property type="entry name" value="TerD"/>
    <property type="match status" value="1"/>
</dbReference>
<sequence>MDLLRGQKASIRQLCGGLELEVELYHKAPLEIDVSCFGLDDAGRLSDERYLVFYNQKQSPGGEVSVSSGAASGSVRFHLRLDALPPQIAKLSFTASIDGTRTMRELEKGYAGILRDGREVARFSYDSAQFHAERAIVVCEIYRRGDDWRFNAVGRGFNGGLKALVESFGGTVAPHTPPSPSRPGPAPAPPSPPGSRAGAPSSGPARGSARVSGPAPVRSIVSALPTHVCARMDALARQCRGDTEYLASLYKNMFASLAAYPRVADVPIQAVACADASGSMFDTYHNGRIQRAVDKFFAFASTLSDAGTMDFWAFGAKSRQFGAVTMDNVRDYTFAEAGGFERWMSMLNYQYNNEPEAMRDVMMIYGALRKPVVVLFLTDGRIHSDWEIEEILIKTSRFPVFWQFIGLHGEAYGLLERLHEIDGRHTANAGFIKMDDIDDITDHALYGELLANVDGWLQEINAKKMLEH</sequence>
<feature type="domain" description="TerD" evidence="2">
    <location>
        <begin position="6"/>
        <end position="168"/>
    </location>
</feature>
<dbReference type="PANTHER" id="PTHR32097:SF3">
    <property type="entry name" value="TELLURITE RESISTANCE PROTEIN"/>
    <property type="match status" value="1"/>
</dbReference>
<dbReference type="CDD" id="cd06974">
    <property type="entry name" value="TerD_like"/>
    <property type="match status" value="1"/>
</dbReference>
<dbReference type="InterPro" id="IPR019303">
    <property type="entry name" value="vWA_TerF_C"/>
</dbReference>
<dbReference type="RefSeq" id="WP_186919179.1">
    <property type="nucleotide sequence ID" value="NZ_JACOPQ010000007.1"/>
</dbReference>
<evidence type="ECO:0000313" key="4">
    <source>
        <dbReference type="EMBL" id="MBC5737362.1"/>
    </source>
</evidence>
<dbReference type="Gene3D" id="2.60.60.30">
    <property type="entry name" value="sav2460 like domains"/>
    <property type="match status" value="1"/>
</dbReference>
<feature type="compositionally biased region" description="Low complexity" evidence="1">
    <location>
        <begin position="194"/>
        <end position="210"/>
    </location>
</feature>
<evidence type="ECO:0000259" key="2">
    <source>
        <dbReference type="Pfam" id="PF02342"/>
    </source>
</evidence>
<proteinExistence type="predicted"/>
<protein>
    <submittedName>
        <fullName evidence="4">VWA domain-containing protein</fullName>
    </submittedName>
</protein>
<feature type="region of interest" description="Disordered" evidence="1">
    <location>
        <begin position="169"/>
        <end position="214"/>
    </location>
</feature>
<feature type="domain" description="vWA found in TerF C terminus" evidence="3">
    <location>
        <begin position="273"/>
        <end position="464"/>
    </location>
</feature>
<gene>
    <name evidence="4" type="ORF">H8S62_10140</name>
</gene>
<accession>A0A8J6J793</accession>